<name>A0AAN1PLK7_VIBVL</name>
<dbReference type="Proteomes" id="UP000263418">
    <property type="component" value="Chromosome 1"/>
</dbReference>
<protein>
    <submittedName>
        <fullName evidence="1">Uncharacterized protein</fullName>
    </submittedName>
</protein>
<evidence type="ECO:0000313" key="2">
    <source>
        <dbReference type="Proteomes" id="UP000263418"/>
    </source>
</evidence>
<sequence>MCSALAEKWIPACAGMTDIESNEISYRPRFCSSSSRTRGPILKRMAAVESDQHELKYFGE</sequence>
<gene>
    <name evidence="1" type="ORF">FORC53_0672</name>
</gene>
<dbReference type="EMBL" id="CP019290">
    <property type="protein sequence ID" value="AXX59011.1"/>
    <property type="molecule type" value="Genomic_DNA"/>
</dbReference>
<evidence type="ECO:0000313" key="1">
    <source>
        <dbReference type="EMBL" id="AXX59011.1"/>
    </source>
</evidence>
<reference evidence="1 2" key="1">
    <citation type="submission" date="2017-01" db="EMBL/GenBank/DDBJ databases">
        <title>Complete Genome Sequence of Vibrio vulnificus FORC_053.</title>
        <authorList>
            <consortium name="Food-borne Pathogen Omics Research Center"/>
            <person name="Chung H.Y."/>
            <person name="Na E.J."/>
            <person name="Song J.S."/>
            <person name="Kim H."/>
            <person name="Lee J.-H."/>
            <person name="Ryu S."/>
            <person name="Choi S.H."/>
        </authorList>
    </citation>
    <scope>NUCLEOTIDE SEQUENCE [LARGE SCALE GENOMIC DNA]</scope>
    <source>
        <strain evidence="1 2">FORC_053</strain>
    </source>
</reference>
<organism evidence="1 2">
    <name type="scientific">Vibrio vulnificus</name>
    <dbReference type="NCBI Taxonomy" id="672"/>
    <lineage>
        <taxon>Bacteria</taxon>
        <taxon>Pseudomonadati</taxon>
        <taxon>Pseudomonadota</taxon>
        <taxon>Gammaproteobacteria</taxon>
        <taxon>Vibrionales</taxon>
        <taxon>Vibrionaceae</taxon>
        <taxon>Vibrio</taxon>
    </lineage>
</organism>
<accession>A0AAN1PLK7</accession>
<dbReference type="AlphaFoldDB" id="A0AAN1PLK7"/>
<proteinExistence type="predicted"/>